<reference evidence="2" key="1">
    <citation type="submission" date="2023-07" db="EMBL/GenBank/DDBJ databases">
        <title>30 novel species of actinomycetes from the DSMZ collection.</title>
        <authorList>
            <person name="Nouioui I."/>
        </authorList>
    </citation>
    <scope>NUCLEOTIDE SEQUENCE [LARGE SCALE GENOMIC DNA]</scope>
    <source>
        <strain evidence="2">DSM 44917</strain>
    </source>
</reference>
<dbReference type="EMBL" id="JAVREN010000010">
    <property type="protein sequence ID" value="MDT0307298.1"/>
    <property type="molecule type" value="Genomic_DNA"/>
</dbReference>
<organism evidence="1 2">
    <name type="scientific">Streptomyces boetiae</name>
    <dbReference type="NCBI Taxonomy" id="3075541"/>
    <lineage>
        <taxon>Bacteria</taxon>
        <taxon>Bacillati</taxon>
        <taxon>Actinomycetota</taxon>
        <taxon>Actinomycetes</taxon>
        <taxon>Kitasatosporales</taxon>
        <taxon>Streptomycetaceae</taxon>
        <taxon>Streptomyces</taxon>
    </lineage>
</organism>
<accession>A0ABU2L7W2</accession>
<proteinExistence type="predicted"/>
<dbReference type="Proteomes" id="UP001183388">
    <property type="component" value="Unassembled WGS sequence"/>
</dbReference>
<evidence type="ECO:0008006" key="3">
    <source>
        <dbReference type="Google" id="ProtNLM"/>
    </source>
</evidence>
<dbReference type="InterPro" id="IPR011990">
    <property type="entry name" value="TPR-like_helical_dom_sf"/>
</dbReference>
<name>A0ABU2L7W2_9ACTN</name>
<dbReference type="RefSeq" id="WP_311630241.1">
    <property type="nucleotide sequence ID" value="NZ_JAVREN010000010.1"/>
</dbReference>
<dbReference type="Gene3D" id="1.25.40.10">
    <property type="entry name" value="Tetratricopeptide repeat domain"/>
    <property type="match status" value="1"/>
</dbReference>
<dbReference type="SUPFAM" id="SSF48452">
    <property type="entry name" value="TPR-like"/>
    <property type="match status" value="1"/>
</dbReference>
<evidence type="ECO:0000313" key="2">
    <source>
        <dbReference type="Proteomes" id="UP001183388"/>
    </source>
</evidence>
<gene>
    <name evidence="1" type="ORF">RM780_10015</name>
</gene>
<protein>
    <recommendedName>
        <fullName evidence="3">Transcriptional regulator</fullName>
    </recommendedName>
</protein>
<keyword evidence="2" id="KW-1185">Reference proteome</keyword>
<evidence type="ECO:0000313" key="1">
    <source>
        <dbReference type="EMBL" id="MDT0307298.1"/>
    </source>
</evidence>
<comment type="caution">
    <text evidence="1">The sequence shown here is derived from an EMBL/GenBank/DDBJ whole genome shotgun (WGS) entry which is preliminary data.</text>
</comment>
<sequence length="462" mass="50299">MPHQLNAQLRELLAEARLTYQAAAQHVRAVAAENGLHGLRTNKSAVHHWVRGAVPEETTARCLAEALSRRLGRPITRADLGLPTAASAAEDDSIGLSLGPDPVEVLQMIGEADVHRRRFLTTSAYSMAAATLPLQTVQETARRTAAARGGAVAGTAEVNAVRDMVRLFADMDERHGGQHGRSAFAQYLITDIAALCRARFRTDTTRRRMLSVASAAAHLAGWKAYDSGEQGLAQRYFLQSYALAAESGEPGQAPFVLRTMSQHGMKLHRPQHCLDLADTALTRARGQVAAPVEALFHITHAHALAKTGQRPAAVTGIERARAALDTGYCDDVPFWALAWGPPQATVLSRTAKVLETLGDHPRAAQHYARAAASRPTGTYARIIALDLTAQAESALRQGHLEQACATWHRAIDHMDGVASTRTRSALADIRRHLTPYRSRRLHHTTQLDERVRHLLHPATPQL</sequence>